<accession>A0A2I0J8B7</accession>
<proteinExistence type="predicted"/>
<protein>
    <recommendedName>
        <fullName evidence="3">C2H2-type domain-containing protein</fullName>
    </recommendedName>
</protein>
<evidence type="ECO:0008006" key="3">
    <source>
        <dbReference type="Google" id="ProtNLM"/>
    </source>
</evidence>
<dbReference type="PANTHER" id="PTHR31681:SF4">
    <property type="entry name" value="C2H2-LIKE ZINC FINGER PROTEIN"/>
    <property type="match status" value="1"/>
</dbReference>
<reference evidence="1 2" key="1">
    <citation type="submission" date="2017-11" db="EMBL/GenBank/DDBJ databases">
        <title>De-novo sequencing of pomegranate (Punica granatum L.) genome.</title>
        <authorList>
            <person name="Akparov Z."/>
            <person name="Amiraslanov A."/>
            <person name="Hajiyeva S."/>
            <person name="Abbasov M."/>
            <person name="Kaur K."/>
            <person name="Hamwieh A."/>
            <person name="Solovyev V."/>
            <person name="Salamov A."/>
            <person name="Braich B."/>
            <person name="Kosarev P."/>
            <person name="Mahmoud A."/>
            <person name="Hajiyev E."/>
            <person name="Babayeva S."/>
            <person name="Izzatullayeva V."/>
            <person name="Mammadov A."/>
            <person name="Mammadov A."/>
            <person name="Sharifova S."/>
            <person name="Ojaghi J."/>
            <person name="Eynullazada K."/>
            <person name="Bayramov B."/>
            <person name="Abdulazimova A."/>
            <person name="Shahmuradov I."/>
        </authorList>
    </citation>
    <scope>NUCLEOTIDE SEQUENCE [LARGE SCALE GENOMIC DNA]</scope>
    <source>
        <strain evidence="2">cv. AG2017</strain>
        <tissue evidence="1">Leaf</tissue>
    </source>
</reference>
<gene>
    <name evidence="1" type="ORF">CRG98_027137</name>
</gene>
<evidence type="ECO:0000313" key="2">
    <source>
        <dbReference type="Proteomes" id="UP000233551"/>
    </source>
</evidence>
<comment type="caution">
    <text evidence="1">The sequence shown here is derived from an EMBL/GenBank/DDBJ whole genome shotgun (WGS) entry which is preliminary data.</text>
</comment>
<organism evidence="1 2">
    <name type="scientific">Punica granatum</name>
    <name type="common">Pomegranate</name>
    <dbReference type="NCBI Taxonomy" id="22663"/>
    <lineage>
        <taxon>Eukaryota</taxon>
        <taxon>Viridiplantae</taxon>
        <taxon>Streptophyta</taxon>
        <taxon>Embryophyta</taxon>
        <taxon>Tracheophyta</taxon>
        <taxon>Spermatophyta</taxon>
        <taxon>Magnoliopsida</taxon>
        <taxon>eudicotyledons</taxon>
        <taxon>Gunneridae</taxon>
        <taxon>Pentapetalae</taxon>
        <taxon>rosids</taxon>
        <taxon>malvids</taxon>
        <taxon>Myrtales</taxon>
        <taxon>Lythraceae</taxon>
        <taxon>Punica</taxon>
    </lineage>
</organism>
<keyword evidence="2" id="KW-1185">Reference proteome</keyword>
<dbReference type="PANTHER" id="PTHR31681">
    <property type="entry name" value="C2H2-LIKE ZINC FINGER PROTEIN"/>
    <property type="match status" value="1"/>
</dbReference>
<dbReference type="Proteomes" id="UP000233551">
    <property type="component" value="Unassembled WGS sequence"/>
</dbReference>
<sequence>MPSRITAAAQSQPSPRLGPTIPTVTFVRSSHRSLVSMVLHESLDLLEPHSLVLPSQESNLSSDDNPLFLPLRNDIFPCMACAEIFPKPHMQQQLMKHAMSELTGEDSGQNIVKIIFKTGWTNKDHSSKIDRILKIHNSSKILTHFEEYRELVKSNAVRSCAAGRRRGESNQVALSDLLADLRWSLSPDPARPSKLSFWSLFALSLSRRHSFCACTGRERGQGRGHLRVEKDHSSAATKHQRARARSIPLFFVGEGGSSWSSPRLDRSIPDLFSPERAAAAEARSKHCWRD</sequence>
<dbReference type="AlphaFoldDB" id="A0A2I0J8B7"/>
<name>A0A2I0J8B7_PUNGR</name>
<dbReference type="STRING" id="22663.A0A2I0J8B7"/>
<evidence type="ECO:0000313" key="1">
    <source>
        <dbReference type="EMBL" id="PKI52475.1"/>
    </source>
</evidence>
<dbReference type="EMBL" id="PGOL01001928">
    <property type="protein sequence ID" value="PKI52475.1"/>
    <property type="molecule type" value="Genomic_DNA"/>
</dbReference>